<dbReference type="NCBIfam" id="TIGR01853">
    <property type="entry name" value="lipid_A_lpxD"/>
    <property type="match status" value="1"/>
</dbReference>
<dbReference type="Proteomes" id="UP000538666">
    <property type="component" value="Unassembled WGS sequence"/>
</dbReference>
<dbReference type="PANTHER" id="PTHR43378">
    <property type="entry name" value="UDP-3-O-ACYLGLUCOSAMINE N-ACYLTRANSFERASE"/>
    <property type="match status" value="1"/>
</dbReference>
<evidence type="ECO:0000256" key="6">
    <source>
        <dbReference type="ARBA" id="ARBA00023315"/>
    </source>
</evidence>
<keyword evidence="3 7" id="KW-0808">Transferase</keyword>
<keyword evidence="1 7" id="KW-0444">Lipid biosynthesis</keyword>
<dbReference type="HAMAP" id="MF_00523">
    <property type="entry name" value="LpxD"/>
    <property type="match status" value="1"/>
</dbReference>
<feature type="region of interest" description="Disordered" evidence="8">
    <location>
        <begin position="331"/>
        <end position="370"/>
    </location>
</feature>
<evidence type="ECO:0000259" key="9">
    <source>
        <dbReference type="Pfam" id="PF04613"/>
    </source>
</evidence>
<dbReference type="EMBL" id="JACHEK010000003">
    <property type="protein sequence ID" value="MBB6143989.1"/>
    <property type="molecule type" value="Genomic_DNA"/>
</dbReference>
<dbReference type="Pfam" id="PF00132">
    <property type="entry name" value="Hexapep"/>
    <property type="match status" value="2"/>
</dbReference>
<dbReference type="Gene3D" id="3.40.1390.10">
    <property type="entry name" value="MurE/MurF, N-terminal domain"/>
    <property type="match status" value="1"/>
</dbReference>
<accession>A0A841JW76</accession>
<organism evidence="10 11">
    <name type="scientific">Silvibacterium bohemicum</name>
    <dbReference type="NCBI Taxonomy" id="1577686"/>
    <lineage>
        <taxon>Bacteria</taxon>
        <taxon>Pseudomonadati</taxon>
        <taxon>Acidobacteriota</taxon>
        <taxon>Terriglobia</taxon>
        <taxon>Terriglobales</taxon>
        <taxon>Acidobacteriaceae</taxon>
        <taxon>Silvibacterium</taxon>
    </lineage>
</organism>
<dbReference type="InterPro" id="IPR011004">
    <property type="entry name" value="Trimer_LpxA-like_sf"/>
</dbReference>
<evidence type="ECO:0000256" key="2">
    <source>
        <dbReference type="ARBA" id="ARBA00022556"/>
    </source>
</evidence>
<dbReference type="EC" id="2.3.1.191" evidence="7"/>
<dbReference type="InterPro" id="IPR001451">
    <property type="entry name" value="Hexapep"/>
</dbReference>
<dbReference type="Gene3D" id="2.160.10.10">
    <property type="entry name" value="Hexapeptide repeat proteins"/>
    <property type="match status" value="1"/>
</dbReference>
<dbReference type="GO" id="GO:0016410">
    <property type="term" value="F:N-acyltransferase activity"/>
    <property type="evidence" value="ECO:0007669"/>
    <property type="project" value="InterPro"/>
</dbReference>
<protein>
    <recommendedName>
        <fullName evidence="7">UDP-3-O-acylglucosamine N-acyltransferase</fullName>
        <ecNumber evidence="7">2.3.1.191</ecNumber>
    </recommendedName>
</protein>
<keyword evidence="5 7" id="KW-0443">Lipid metabolism</keyword>
<evidence type="ECO:0000256" key="5">
    <source>
        <dbReference type="ARBA" id="ARBA00023098"/>
    </source>
</evidence>
<dbReference type="InterPro" id="IPR020573">
    <property type="entry name" value="UDP_GlcNAc_AcTrfase_non-rep"/>
</dbReference>
<dbReference type="NCBIfam" id="NF002060">
    <property type="entry name" value="PRK00892.1"/>
    <property type="match status" value="1"/>
</dbReference>
<comment type="catalytic activity">
    <reaction evidence="7">
        <text>a UDP-3-O-[(3R)-3-hydroxyacyl]-alpha-D-glucosamine + a (3R)-hydroxyacyl-[ACP] = a UDP-2-N,3-O-bis[(3R)-3-hydroxyacyl]-alpha-D-glucosamine + holo-[ACP] + H(+)</text>
        <dbReference type="Rhea" id="RHEA:53836"/>
        <dbReference type="Rhea" id="RHEA-COMP:9685"/>
        <dbReference type="Rhea" id="RHEA-COMP:9945"/>
        <dbReference type="ChEBI" id="CHEBI:15378"/>
        <dbReference type="ChEBI" id="CHEBI:64479"/>
        <dbReference type="ChEBI" id="CHEBI:78827"/>
        <dbReference type="ChEBI" id="CHEBI:137740"/>
        <dbReference type="ChEBI" id="CHEBI:137748"/>
        <dbReference type="EC" id="2.3.1.191"/>
    </reaction>
</comment>
<dbReference type="Pfam" id="PF04613">
    <property type="entry name" value="LpxD"/>
    <property type="match status" value="1"/>
</dbReference>
<evidence type="ECO:0000256" key="7">
    <source>
        <dbReference type="HAMAP-Rule" id="MF_00523"/>
    </source>
</evidence>
<dbReference type="GO" id="GO:0103118">
    <property type="term" value="F:UDP-3-O-[(3R)-3-hydroxyacyl]-glucosamine N-acyltransferase activity"/>
    <property type="evidence" value="ECO:0007669"/>
    <property type="project" value="UniProtKB-EC"/>
</dbReference>
<dbReference type="CDD" id="cd03352">
    <property type="entry name" value="LbH_LpxD"/>
    <property type="match status" value="1"/>
</dbReference>
<comment type="caution">
    <text evidence="10">The sequence shown here is derived from an EMBL/GenBank/DDBJ whole genome shotgun (WGS) entry which is preliminary data.</text>
</comment>
<dbReference type="PANTHER" id="PTHR43378:SF2">
    <property type="entry name" value="UDP-3-O-ACYLGLUCOSAMINE N-ACYLTRANSFERASE 1, MITOCHONDRIAL-RELATED"/>
    <property type="match status" value="1"/>
</dbReference>
<comment type="pathway">
    <text evidence="7">Bacterial outer membrane biogenesis; LPS lipid A biosynthesis.</text>
</comment>
<proteinExistence type="inferred from homology"/>
<name>A0A841JW76_9BACT</name>
<dbReference type="InterPro" id="IPR007691">
    <property type="entry name" value="LpxD"/>
</dbReference>
<sequence>MARLMQLAELLDAELRMPPAEPLPEITGVASAKTASKSDLVFAEDANAFSDALASQAAAVIVAAKIAPEGAAGKPLLVVKQPRLAFALAARELRGAQDATGVHPTAIIDGSVVRGRRISVGAYAVIEAGVKIGDDTIIGAGAIVGAGVELGRGCHIYPRVVIYSGVELGERVVVHAGAVLGADGFGYVRDHASGEYTQFPQQGRLILEDDVEIGANTTVDRGALEETRLAKGVKIDNLVHIGHNVQVGKHVVIAAQTGISGSSVIGDYAIVGGQVGIGDHAVVGENVILGSGSGVLTHKKVKGPGVVFWGRPARPLQDYLKELATLSRLTRRRKEESLPVEAASKSRPRKSAARKATASKPVTDKTGKQE</sequence>
<dbReference type="UniPathway" id="UPA00973"/>
<evidence type="ECO:0000256" key="3">
    <source>
        <dbReference type="ARBA" id="ARBA00022679"/>
    </source>
</evidence>
<evidence type="ECO:0000256" key="8">
    <source>
        <dbReference type="SAM" id="MobiDB-lite"/>
    </source>
</evidence>
<dbReference type="PROSITE" id="PS00101">
    <property type="entry name" value="HEXAPEP_TRANSFERASES"/>
    <property type="match status" value="1"/>
</dbReference>
<dbReference type="GO" id="GO:0009245">
    <property type="term" value="P:lipid A biosynthetic process"/>
    <property type="evidence" value="ECO:0007669"/>
    <property type="project" value="UniProtKB-UniRule"/>
</dbReference>
<evidence type="ECO:0000313" key="11">
    <source>
        <dbReference type="Proteomes" id="UP000538666"/>
    </source>
</evidence>
<feature type="domain" description="UDP-3-O-[3-hydroxymyristoyl] glucosamine N-acyltransferase non-repeat region" evidence="9">
    <location>
        <begin position="24"/>
        <end position="91"/>
    </location>
</feature>
<dbReference type="OrthoDB" id="9784739at2"/>
<keyword evidence="4 7" id="KW-0677">Repeat</keyword>
<comment type="similarity">
    <text evidence="7">Belongs to the transferase hexapeptide repeat family. LpxD subfamily.</text>
</comment>
<dbReference type="SUPFAM" id="SSF51161">
    <property type="entry name" value="Trimeric LpxA-like enzymes"/>
    <property type="match status" value="1"/>
</dbReference>
<evidence type="ECO:0000313" key="10">
    <source>
        <dbReference type="EMBL" id="MBB6143989.1"/>
    </source>
</evidence>
<keyword evidence="2 7" id="KW-0441">Lipid A biosynthesis</keyword>
<feature type="active site" description="Proton acceptor" evidence="7">
    <location>
        <position position="243"/>
    </location>
</feature>
<evidence type="ECO:0000256" key="4">
    <source>
        <dbReference type="ARBA" id="ARBA00022737"/>
    </source>
</evidence>
<comment type="subunit">
    <text evidence="7">Homotrimer.</text>
</comment>
<keyword evidence="6 7" id="KW-0012">Acyltransferase</keyword>
<gene>
    <name evidence="7" type="primary">lpxD</name>
    <name evidence="10" type="ORF">HNQ77_001938</name>
</gene>
<dbReference type="AlphaFoldDB" id="A0A841JW76"/>
<dbReference type="RefSeq" id="WP_082125286.1">
    <property type="nucleotide sequence ID" value="NZ_JACHEK010000003.1"/>
</dbReference>
<dbReference type="InterPro" id="IPR018357">
    <property type="entry name" value="Hexapep_transf_CS"/>
</dbReference>
<dbReference type="GO" id="GO:0016020">
    <property type="term" value="C:membrane"/>
    <property type="evidence" value="ECO:0007669"/>
    <property type="project" value="GOC"/>
</dbReference>
<evidence type="ECO:0000256" key="1">
    <source>
        <dbReference type="ARBA" id="ARBA00022516"/>
    </source>
</evidence>
<reference evidence="10 11" key="1">
    <citation type="submission" date="2020-08" db="EMBL/GenBank/DDBJ databases">
        <title>Genomic Encyclopedia of Type Strains, Phase IV (KMG-IV): sequencing the most valuable type-strain genomes for metagenomic binning, comparative biology and taxonomic classification.</title>
        <authorList>
            <person name="Goeker M."/>
        </authorList>
    </citation>
    <scope>NUCLEOTIDE SEQUENCE [LARGE SCALE GENOMIC DNA]</scope>
    <source>
        <strain evidence="10 11">DSM 103733</strain>
    </source>
</reference>
<keyword evidence="11" id="KW-1185">Reference proteome</keyword>
<comment type="function">
    <text evidence="7">Catalyzes the N-acylation of UDP-3-O-acylglucosamine using 3-hydroxyacyl-ACP as the acyl donor. Is involved in the biosynthesis of lipid A, a phosphorylated glycolipid that anchors the lipopolysaccharide to the outer membrane of the cell.</text>
</comment>